<gene>
    <name evidence="2" type="ORF">AB5J56_19990</name>
</gene>
<evidence type="ECO:0000256" key="1">
    <source>
        <dbReference type="SAM" id="SignalP"/>
    </source>
</evidence>
<dbReference type="AlphaFoldDB" id="A0AB39P8P8"/>
<organism evidence="2">
    <name type="scientific">Streptomyces sp. R21</name>
    <dbReference type="NCBI Taxonomy" id="3238627"/>
    <lineage>
        <taxon>Bacteria</taxon>
        <taxon>Bacillati</taxon>
        <taxon>Actinomycetota</taxon>
        <taxon>Actinomycetes</taxon>
        <taxon>Kitasatosporales</taxon>
        <taxon>Streptomycetaceae</taxon>
        <taxon>Streptomyces</taxon>
    </lineage>
</organism>
<dbReference type="InterPro" id="IPR006311">
    <property type="entry name" value="TAT_signal"/>
</dbReference>
<feature type="signal peptide" evidence="1">
    <location>
        <begin position="1"/>
        <end position="30"/>
    </location>
</feature>
<dbReference type="EMBL" id="CP163435">
    <property type="protein sequence ID" value="XDQ26847.1"/>
    <property type="molecule type" value="Genomic_DNA"/>
</dbReference>
<proteinExistence type="predicted"/>
<sequence length="147" mass="15109">MKLSRRTTTASALAVLALGGTLAATTPATATTTAAGAYNGACGEGYRVTASTPIKSSPTKVIGTTYITWSTGAQRLCAVTIRNNPGAKVFMEVTLDTFPDSTTPATDSGYFSTYAGPVYKDKPAAGECLTWSGTIGINYNGDTSICD</sequence>
<evidence type="ECO:0008006" key="3">
    <source>
        <dbReference type="Google" id="ProtNLM"/>
    </source>
</evidence>
<reference evidence="2" key="1">
    <citation type="submission" date="2024-07" db="EMBL/GenBank/DDBJ databases">
        <authorList>
            <person name="Yu S.T."/>
        </authorList>
    </citation>
    <scope>NUCLEOTIDE SEQUENCE</scope>
    <source>
        <strain evidence="2">R21</strain>
    </source>
</reference>
<feature type="chain" id="PRO_5044492307" description="Spore-associated protein A" evidence="1">
    <location>
        <begin position="31"/>
        <end position="147"/>
    </location>
</feature>
<accession>A0AB39P8P8</accession>
<keyword evidence="1" id="KW-0732">Signal</keyword>
<name>A0AB39P8P8_9ACTN</name>
<dbReference type="PROSITE" id="PS51318">
    <property type="entry name" value="TAT"/>
    <property type="match status" value="1"/>
</dbReference>
<protein>
    <recommendedName>
        <fullName evidence="3">Spore-associated protein A</fullName>
    </recommendedName>
</protein>
<dbReference type="RefSeq" id="WP_369234093.1">
    <property type="nucleotide sequence ID" value="NZ_CP163435.1"/>
</dbReference>
<evidence type="ECO:0000313" key="2">
    <source>
        <dbReference type="EMBL" id="XDQ26847.1"/>
    </source>
</evidence>